<dbReference type="KEGG" id="mass:CR152_23280"/>
<dbReference type="Proteomes" id="UP000229897">
    <property type="component" value="Chromosome"/>
</dbReference>
<comment type="subcellular location">
    <subcellularLocation>
        <location evidence="1">Membrane</location>
        <topology evidence="1">Multi-pass membrane protein</topology>
    </subcellularLocation>
</comment>
<proteinExistence type="inferred from homology"/>
<evidence type="ECO:0000256" key="2">
    <source>
        <dbReference type="ARBA" id="ARBA00006464"/>
    </source>
</evidence>
<feature type="transmembrane region" description="Helical" evidence="7">
    <location>
        <begin position="279"/>
        <end position="300"/>
    </location>
</feature>
<evidence type="ECO:0000256" key="7">
    <source>
        <dbReference type="SAM" id="Phobius"/>
    </source>
</evidence>
<evidence type="ECO:0000313" key="10">
    <source>
        <dbReference type="Proteomes" id="UP000229897"/>
    </source>
</evidence>
<dbReference type="AlphaFoldDB" id="A0A2D2DQ68"/>
<evidence type="ECO:0000256" key="1">
    <source>
        <dbReference type="ARBA" id="ARBA00004141"/>
    </source>
</evidence>
<dbReference type="RefSeq" id="WP_099878981.1">
    <property type="nucleotide sequence ID" value="NZ_CP024608.1"/>
</dbReference>
<keyword evidence="6 7" id="KW-0472">Membrane</keyword>
<dbReference type="NCBIfam" id="TIGR03013">
    <property type="entry name" value="EpsB_2"/>
    <property type="match status" value="1"/>
</dbReference>
<dbReference type="PANTHER" id="PTHR30576:SF0">
    <property type="entry name" value="UNDECAPRENYL-PHOSPHATE N-ACETYLGALACTOSAMINYL 1-PHOSPHATE TRANSFERASE-RELATED"/>
    <property type="match status" value="1"/>
</dbReference>
<keyword evidence="5 7" id="KW-1133">Transmembrane helix</keyword>
<evidence type="ECO:0000256" key="5">
    <source>
        <dbReference type="ARBA" id="ARBA00022989"/>
    </source>
</evidence>
<dbReference type="PANTHER" id="PTHR30576">
    <property type="entry name" value="COLANIC BIOSYNTHESIS UDP-GLUCOSE LIPID CARRIER TRANSFERASE"/>
    <property type="match status" value="1"/>
</dbReference>
<dbReference type="InterPro" id="IPR017475">
    <property type="entry name" value="EPS_sugar_tfrase"/>
</dbReference>
<dbReference type="InterPro" id="IPR003362">
    <property type="entry name" value="Bact_transf"/>
</dbReference>
<sequence>MIRIFSHYVSKMAFVLLLLELLMLLTSASVASVLWFSDQNGQFRADNLYLSSLTFALVIIFSMSALGMYQHGSREGIRTTLIRIMPSFALGFALLSAMIAVRPEIYFGRGISSVIFAIGATAVVLTRLVVFKSAESALLEARLIFVGSGPLARECMDLAHSKNGLHQFSVVGCVPIAGEESCVPSAALLPVGESLLEMARRYEARELVVTVTNRRSKEFPVRDLLACALGGVRVIDAATFFEREACQIRLDSLQPSYLIFGGGFDQSFWRASVKRCFDLVASGCITVVSLPVMLLAAAAIRFDDGGPVFYQQERVGKDGRIFNVLKFRSMRINAEAPGVPTWASANDPRVTRVGRFLRMLRIDELPQMLNVFKGEMSFVGPRPERAFFVDQLARDIPYYNVRHSIKPGVTGLAQVRYQYGASVDDAVQKLQYDLYYVKNNSLFLDLLILIDTVQVVLLGKGSR</sequence>
<feature type="transmembrane region" description="Helical" evidence="7">
    <location>
        <begin position="12"/>
        <end position="36"/>
    </location>
</feature>
<evidence type="ECO:0000256" key="6">
    <source>
        <dbReference type="ARBA" id="ARBA00023136"/>
    </source>
</evidence>
<comment type="similarity">
    <text evidence="2">Belongs to the bacterial sugar transferase family.</text>
</comment>
<dbReference type="OrthoDB" id="9808602at2"/>
<evidence type="ECO:0000256" key="3">
    <source>
        <dbReference type="ARBA" id="ARBA00022679"/>
    </source>
</evidence>
<dbReference type="GO" id="GO:0016020">
    <property type="term" value="C:membrane"/>
    <property type="evidence" value="ECO:0007669"/>
    <property type="project" value="UniProtKB-SubCell"/>
</dbReference>
<dbReference type="GO" id="GO:0016780">
    <property type="term" value="F:phosphotransferase activity, for other substituted phosphate groups"/>
    <property type="evidence" value="ECO:0007669"/>
    <property type="project" value="TreeGrafter"/>
</dbReference>
<evidence type="ECO:0000256" key="4">
    <source>
        <dbReference type="ARBA" id="ARBA00022692"/>
    </source>
</evidence>
<dbReference type="EMBL" id="CP024608">
    <property type="protein sequence ID" value="ATQ77110.1"/>
    <property type="molecule type" value="Genomic_DNA"/>
</dbReference>
<feature type="domain" description="Bacterial sugar transferase" evidence="8">
    <location>
        <begin position="274"/>
        <end position="457"/>
    </location>
</feature>
<gene>
    <name evidence="9" type="ORF">CR152_23280</name>
</gene>
<evidence type="ECO:0000313" key="9">
    <source>
        <dbReference type="EMBL" id="ATQ77110.1"/>
    </source>
</evidence>
<feature type="transmembrane region" description="Helical" evidence="7">
    <location>
        <begin position="48"/>
        <end position="69"/>
    </location>
</feature>
<keyword evidence="3 9" id="KW-0808">Transferase</keyword>
<evidence type="ECO:0000259" key="8">
    <source>
        <dbReference type="Pfam" id="PF02397"/>
    </source>
</evidence>
<organism evidence="9 10">
    <name type="scientific">Massilia violaceinigra</name>
    <dbReference type="NCBI Taxonomy" id="2045208"/>
    <lineage>
        <taxon>Bacteria</taxon>
        <taxon>Pseudomonadati</taxon>
        <taxon>Pseudomonadota</taxon>
        <taxon>Betaproteobacteria</taxon>
        <taxon>Burkholderiales</taxon>
        <taxon>Oxalobacteraceae</taxon>
        <taxon>Telluria group</taxon>
        <taxon>Massilia</taxon>
    </lineage>
</organism>
<name>A0A2D2DQ68_9BURK</name>
<protein>
    <submittedName>
        <fullName evidence="9">Sugar transferase</fullName>
    </submittedName>
</protein>
<reference evidence="9" key="1">
    <citation type="submission" date="2017-10" db="EMBL/GenBank/DDBJ databases">
        <title>Massilia psychrophilum sp. nov., a novel purple-pigmented bacterium isolated from Tianshan glacier, Xinjiang Municipality, China.</title>
        <authorList>
            <person name="Wang H."/>
        </authorList>
    </citation>
    <scope>NUCLEOTIDE SEQUENCE [LARGE SCALE GENOMIC DNA]</scope>
    <source>
        <strain evidence="9">B2</strain>
    </source>
</reference>
<keyword evidence="10" id="KW-1185">Reference proteome</keyword>
<keyword evidence="4 7" id="KW-0812">Transmembrane</keyword>
<dbReference type="Pfam" id="PF02397">
    <property type="entry name" value="Bac_transf"/>
    <property type="match status" value="1"/>
</dbReference>
<dbReference type="InterPro" id="IPR017464">
    <property type="entry name" value="Sugar_tfrase_EpsB_2"/>
</dbReference>
<feature type="transmembrane region" description="Helical" evidence="7">
    <location>
        <begin position="81"/>
        <end position="101"/>
    </location>
</feature>
<feature type="transmembrane region" description="Helical" evidence="7">
    <location>
        <begin position="107"/>
        <end position="130"/>
    </location>
</feature>
<accession>A0A2D2DQ68</accession>
<dbReference type="NCBIfam" id="TIGR03025">
    <property type="entry name" value="EPS_sugtrans"/>
    <property type="match status" value="1"/>
</dbReference>